<keyword evidence="5" id="KW-1185">Reference proteome</keyword>
<evidence type="ECO:0000313" key="4">
    <source>
        <dbReference type="EMBL" id="KAL1550670.1"/>
    </source>
</evidence>
<protein>
    <submittedName>
        <fullName evidence="4">WD repeat-containing protein 44-like</fullName>
    </submittedName>
</protein>
<name>A0ABD1H3W7_SALDI</name>
<organism evidence="4 5">
    <name type="scientific">Salvia divinorum</name>
    <name type="common">Maria pastora</name>
    <name type="synonym">Diviner's sage</name>
    <dbReference type="NCBI Taxonomy" id="28513"/>
    <lineage>
        <taxon>Eukaryota</taxon>
        <taxon>Viridiplantae</taxon>
        <taxon>Streptophyta</taxon>
        <taxon>Embryophyta</taxon>
        <taxon>Tracheophyta</taxon>
        <taxon>Spermatophyta</taxon>
        <taxon>Magnoliopsida</taxon>
        <taxon>eudicotyledons</taxon>
        <taxon>Gunneridae</taxon>
        <taxon>Pentapetalae</taxon>
        <taxon>asterids</taxon>
        <taxon>lamiids</taxon>
        <taxon>Lamiales</taxon>
        <taxon>Lamiaceae</taxon>
        <taxon>Nepetoideae</taxon>
        <taxon>Mentheae</taxon>
        <taxon>Salviinae</taxon>
        <taxon>Salvia</taxon>
        <taxon>Salvia subgen. Calosphace</taxon>
    </lineage>
</organism>
<feature type="repeat" description="WD" evidence="3">
    <location>
        <begin position="526"/>
        <end position="556"/>
    </location>
</feature>
<dbReference type="PANTHER" id="PTHR14221">
    <property type="entry name" value="WD REPEAT DOMAIN 44"/>
    <property type="match status" value="1"/>
</dbReference>
<gene>
    <name evidence="4" type="ORF">AAHA92_18604</name>
</gene>
<evidence type="ECO:0000256" key="2">
    <source>
        <dbReference type="ARBA" id="ARBA00022737"/>
    </source>
</evidence>
<feature type="repeat" description="WD" evidence="3">
    <location>
        <begin position="340"/>
        <end position="380"/>
    </location>
</feature>
<dbReference type="PRINTS" id="PR00320">
    <property type="entry name" value="GPROTEINBRPT"/>
</dbReference>
<dbReference type="PROSITE" id="PS50082">
    <property type="entry name" value="WD_REPEATS_2"/>
    <property type="match status" value="4"/>
</dbReference>
<evidence type="ECO:0000256" key="3">
    <source>
        <dbReference type="PROSITE-ProRule" id="PRU00221"/>
    </source>
</evidence>
<evidence type="ECO:0000313" key="5">
    <source>
        <dbReference type="Proteomes" id="UP001567538"/>
    </source>
</evidence>
<dbReference type="InterPro" id="IPR040324">
    <property type="entry name" value="WDR44/Dgr2"/>
</dbReference>
<dbReference type="EMBL" id="JBEAFC010000007">
    <property type="protein sequence ID" value="KAL1550670.1"/>
    <property type="molecule type" value="Genomic_DNA"/>
</dbReference>
<feature type="repeat" description="WD" evidence="3">
    <location>
        <begin position="380"/>
        <end position="414"/>
    </location>
</feature>
<reference evidence="4 5" key="1">
    <citation type="submission" date="2024-06" db="EMBL/GenBank/DDBJ databases">
        <title>A chromosome level genome sequence of Diviner's sage (Salvia divinorum).</title>
        <authorList>
            <person name="Ford S.A."/>
            <person name="Ro D.-K."/>
            <person name="Ness R.W."/>
            <person name="Phillips M.A."/>
        </authorList>
    </citation>
    <scope>NUCLEOTIDE SEQUENCE [LARGE SCALE GENOMIC DNA]</scope>
    <source>
        <strain evidence="4">SAF-2024a</strain>
        <tissue evidence="4">Leaf</tissue>
    </source>
</reference>
<dbReference type="SMART" id="SM00320">
    <property type="entry name" value="WD40"/>
    <property type="match status" value="6"/>
</dbReference>
<dbReference type="PROSITE" id="PS50294">
    <property type="entry name" value="WD_REPEATS_REGION"/>
    <property type="match status" value="3"/>
</dbReference>
<dbReference type="SUPFAM" id="SSF50978">
    <property type="entry name" value="WD40 repeat-like"/>
    <property type="match status" value="1"/>
</dbReference>
<keyword evidence="1 3" id="KW-0853">WD repeat</keyword>
<accession>A0ABD1H3W7</accession>
<comment type="caution">
    <text evidence="4">The sequence shown here is derived from an EMBL/GenBank/DDBJ whole genome shotgun (WGS) entry which is preliminary data.</text>
</comment>
<dbReference type="InterPro" id="IPR001680">
    <property type="entry name" value="WD40_rpt"/>
</dbReference>
<evidence type="ECO:0000256" key="1">
    <source>
        <dbReference type="ARBA" id="ARBA00022574"/>
    </source>
</evidence>
<dbReference type="Proteomes" id="UP001567538">
    <property type="component" value="Unassembled WGS sequence"/>
</dbReference>
<dbReference type="PANTHER" id="PTHR14221:SF57">
    <property type="entry name" value="TRANSDUCIN_WD40 REPEAT-LIKE SUPERFAMILY PROTEIN"/>
    <property type="match status" value="1"/>
</dbReference>
<dbReference type="InterPro" id="IPR036322">
    <property type="entry name" value="WD40_repeat_dom_sf"/>
</dbReference>
<dbReference type="Gene3D" id="2.130.10.10">
    <property type="entry name" value="YVTN repeat-like/Quinoprotein amine dehydrogenase"/>
    <property type="match status" value="2"/>
</dbReference>
<proteinExistence type="predicted"/>
<dbReference type="AlphaFoldDB" id="A0ABD1H3W7"/>
<keyword evidence="2" id="KW-0677">Repeat</keyword>
<feature type="repeat" description="WD" evidence="3">
    <location>
        <begin position="236"/>
        <end position="277"/>
    </location>
</feature>
<sequence>MDSFTTDEDSQFFDALEHIGEEPKLRNREYEVWINAPQSVGERRENFFRQVGISLGEIESEVVDNCMMGDIERVLEDSGAVLRAYGSEDEFSSSRSSVSSWDTDDLGLCRNEDGNASGGCEFENERRGDSRLMGLEWLLSSSELDSSSQLPSTVDEVVDRGSEASVNTPKSRSNLKKRWLSRLRSMTCMMSGGTKEENVRSCGLSQMQGSRIWRVRVRHYQRRLKELSALFSGQEIQAHEGPITAMKFSIDGQYLASAGEDKIVRIWQVVEDERLDTVDIPDADPSCVYFSVNQLSELGPLMVEKDKANKSKSRRRIHESTCIVFPSKVFRIFEKPLHVFHGHKGEILDLSWSKDNCLLSSSVDKTVRLWRVGVDQCLKVFQHSDYVTCIQFNPVNDDYFISGSLDGKARIWSIGGCKVVDWIETRDIISAVSYRPDGQAGIIGSIAGTCHLFHLSDNHFQLGAQMCLTSKKKSACKRITGFQFLPQDPSKILVTSADSKVRIIDGVNVIGKYKGPRNAGNQSAASFTFDGNHIVSASDDSNVYMWNYSDQGESLSQSKPVKSFECFSSDASVAIPWPGFKIRKSEDPQGLKSNQLQTNPLPFSSSSTLSLGQEYFLDASSKGSATWPEEKLPVSSPRAVTSPISKSQYKLLKTCCQSASSSHAWGLVIVTSGWDGRIRSFHNYGLPVAL</sequence>
<dbReference type="InterPro" id="IPR015943">
    <property type="entry name" value="WD40/YVTN_repeat-like_dom_sf"/>
</dbReference>
<dbReference type="Pfam" id="PF00400">
    <property type="entry name" value="WD40"/>
    <property type="match status" value="4"/>
</dbReference>
<dbReference type="InterPro" id="IPR020472">
    <property type="entry name" value="WD40_PAC1"/>
</dbReference>